<accession>A0A218UYU3</accession>
<dbReference type="GO" id="GO:0005737">
    <property type="term" value="C:cytoplasm"/>
    <property type="evidence" value="ECO:0007669"/>
    <property type="project" value="TreeGrafter"/>
</dbReference>
<dbReference type="PROSITE" id="PS01031">
    <property type="entry name" value="SHSP"/>
    <property type="match status" value="1"/>
</dbReference>
<dbReference type="InterPro" id="IPR033894">
    <property type="entry name" value="HSPB3"/>
</dbReference>
<name>A0A218UYU3_9PASE</name>
<evidence type="ECO:0000256" key="1">
    <source>
        <dbReference type="PROSITE-ProRule" id="PRU00285"/>
    </source>
</evidence>
<dbReference type="CDD" id="cd06477">
    <property type="entry name" value="ACD_HspB3_Like"/>
    <property type="match status" value="1"/>
</dbReference>
<organism evidence="4 5">
    <name type="scientific">Lonchura striata</name>
    <name type="common">white-rumped munia</name>
    <dbReference type="NCBI Taxonomy" id="40157"/>
    <lineage>
        <taxon>Eukaryota</taxon>
        <taxon>Metazoa</taxon>
        <taxon>Chordata</taxon>
        <taxon>Craniata</taxon>
        <taxon>Vertebrata</taxon>
        <taxon>Euteleostomi</taxon>
        <taxon>Archelosauria</taxon>
        <taxon>Archosauria</taxon>
        <taxon>Dinosauria</taxon>
        <taxon>Saurischia</taxon>
        <taxon>Theropoda</taxon>
        <taxon>Coelurosauria</taxon>
        <taxon>Aves</taxon>
        <taxon>Neognathae</taxon>
        <taxon>Neoaves</taxon>
        <taxon>Telluraves</taxon>
        <taxon>Australaves</taxon>
        <taxon>Passeriformes</taxon>
        <taxon>Passeroidea</taxon>
        <taxon>Estrildidae</taxon>
        <taxon>Estrildinae</taxon>
        <taxon>Lonchura</taxon>
    </lineage>
</organism>
<reference evidence="4 5" key="1">
    <citation type="submission" date="2017-05" db="EMBL/GenBank/DDBJ databases">
        <title>Genome of assembly of the Bengalese finch, Lonchura striata domestica.</title>
        <authorList>
            <person name="Colquitt B.M."/>
            <person name="Brainard M.S."/>
        </authorList>
    </citation>
    <scope>NUCLEOTIDE SEQUENCE [LARGE SCALE GENOMIC DNA]</scope>
    <source>
        <strain evidence="4">White83orange57</strain>
    </source>
</reference>
<dbReference type="InterPro" id="IPR001436">
    <property type="entry name" value="Alpha-crystallin/sHSP_animal"/>
</dbReference>
<dbReference type="EMBL" id="MUZQ01000088">
    <property type="protein sequence ID" value="OWK58994.1"/>
    <property type="molecule type" value="Genomic_DNA"/>
</dbReference>
<dbReference type="Gene3D" id="2.60.40.790">
    <property type="match status" value="1"/>
</dbReference>
<dbReference type="GO" id="GO:0016607">
    <property type="term" value="C:nuclear speck"/>
    <property type="evidence" value="ECO:0007669"/>
    <property type="project" value="TreeGrafter"/>
</dbReference>
<dbReference type="PRINTS" id="PR00299">
    <property type="entry name" value="ACRYSTALLIN"/>
</dbReference>
<evidence type="ECO:0000259" key="3">
    <source>
        <dbReference type="PROSITE" id="PS01031"/>
    </source>
</evidence>
<dbReference type="Pfam" id="PF00011">
    <property type="entry name" value="HSP20"/>
    <property type="match status" value="1"/>
</dbReference>
<dbReference type="InterPro" id="IPR008978">
    <property type="entry name" value="HSP20-like_chaperone"/>
</dbReference>
<dbReference type="PANTHER" id="PTHR47097:SF1">
    <property type="entry name" value="HEAT SHOCK PROTEIN BETA-3"/>
    <property type="match status" value="1"/>
</dbReference>
<evidence type="ECO:0000313" key="5">
    <source>
        <dbReference type="Proteomes" id="UP000197619"/>
    </source>
</evidence>
<evidence type="ECO:0000313" key="4">
    <source>
        <dbReference type="EMBL" id="OWK58994.1"/>
    </source>
</evidence>
<protein>
    <submittedName>
        <fullName evidence="4">Heat shock protein beta-3</fullName>
    </submittedName>
</protein>
<evidence type="ECO:0000256" key="2">
    <source>
        <dbReference type="RuleBase" id="RU003616"/>
    </source>
</evidence>
<comment type="caution">
    <text evidence="4">The sequence shown here is derived from an EMBL/GenBank/DDBJ whole genome shotgun (WGS) entry which is preliminary data.</text>
</comment>
<dbReference type="AlphaFoldDB" id="A0A218UYU3"/>
<feature type="domain" description="SHSP" evidence="3">
    <location>
        <begin position="51"/>
        <end position="162"/>
    </location>
</feature>
<dbReference type="InterPro" id="IPR002068">
    <property type="entry name" value="A-crystallin/Hsp20_dom"/>
</dbReference>
<keyword evidence="4" id="KW-0346">Stress response</keyword>
<dbReference type="SUPFAM" id="SSF49764">
    <property type="entry name" value="HSP20-like chaperones"/>
    <property type="match status" value="1"/>
</dbReference>
<sequence>MAEAVIRHWVETPVRYQEQFVDQELEAHKLNHLLYALPGPATTALSDRRCTTESTAGARKSSQEEENTHFRVLLDVVQFRPEDIIIQTFEGWLLIKAQHGPRMDEHGFISRSFTRQYKLPDGVENKDLSALFCHDGILVVEMKNSVSLHHTVPKSVLAYNVISQKSLAHLDPDIAQLNFTFSCRQIFTKAYIHAP</sequence>
<gene>
    <name evidence="4" type="primary">HSPB3</name>
    <name evidence="4" type="ORF">RLOC_00013440</name>
</gene>
<dbReference type="STRING" id="299123.ENSLSDP00000007494"/>
<comment type="similarity">
    <text evidence="1 2">Belongs to the small heat shock protein (HSP20) family.</text>
</comment>
<keyword evidence="5" id="KW-1185">Reference proteome</keyword>
<proteinExistence type="inferred from homology"/>
<dbReference type="Proteomes" id="UP000197619">
    <property type="component" value="Unassembled WGS sequence"/>
</dbReference>
<dbReference type="PANTHER" id="PTHR47097">
    <property type="entry name" value="HEAT SHOCK PROTEIN BETA-3"/>
    <property type="match status" value="1"/>
</dbReference>